<dbReference type="SMART" id="SM00382">
    <property type="entry name" value="AAA"/>
    <property type="match status" value="1"/>
</dbReference>
<accession>A0A1Y4SX45</accession>
<organism evidence="10 11">
    <name type="scientific">Massilimicrobiota timonensis</name>
    <dbReference type="NCBI Taxonomy" id="1776392"/>
    <lineage>
        <taxon>Bacteria</taxon>
        <taxon>Bacillati</taxon>
        <taxon>Bacillota</taxon>
        <taxon>Erysipelotrichia</taxon>
        <taxon>Erysipelotrichales</taxon>
        <taxon>Erysipelotrichaceae</taxon>
        <taxon>Massilimicrobiota</taxon>
    </lineage>
</organism>
<feature type="domain" description="ABC transporter" evidence="9">
    <location>
        <begin position="3"/>
        <end position="245"/>
    </location>
</feature>
<dbReference type="PROSITE" id="PS50893">
    <property type="entry name" value="ABC_TRANSPORTER_2"/>
    <property type="match status" value="1"/>
</dbReference>
<keyword evidence="5 8" id="KW-0067">ATP-binding</keyword>
<dbReference type="GO" id="GO:0043190">
    <property type="term" value="C:ATP-binding cassette (ABC) transporter complex"/>
    <property type="evidence" value="ECO:0007669"/>
    <property type="project" value="TreeGrafter"/>
</dbReference>
<dbReference type="Proteomes" id="UP000195305">
    <property type="component" value="Unassembled WGS sequence"/>
</dbReference>
<dbReference type="Pfam" id="PF00005">
    <property type="entry name" value="ABC_tran"/>
    <property type="match status" value="1"/>
</dbReference>
<dbReference type="GO" id="GO:0005524">
    <property type="term" value="F:ATP binding"/>
    <property type="evidence" value="ECO:0007669"/>
    <property type="project" value="UniProtKB-UniRule"/>
</dbReference>
<dbReference type="InterPro" id="IPR050095">
    <property type="entry name" value="ECF_ABC_transporter_ATP-bd"/>
</dbReference>
<evidence type="ECO:0000256" key="4">
    <source>
        <dbReference type="ARBA" id="ARBA00022741"/>
    </source>
</evidence>
<gene>
    <name evidence="10" type="ORF">B5E75_06620</name>
</gene>
<sequence>MSITFKEVEHTYSADTPFAYHALKGVNLNIKKGSMTALIGHTGSGKSTLIQHINALLLPTSGQVQIEDILITATNKPSSLKPLRKKAGLVFQFPEYQLFEETILKDIIFGPKNFGISEEEAIKIAKDMIQLVGLDESYLERSPFDLSGGQKRRIAIAGILAMNPDILILDEPTAGLDPQGAKEMLQLFKKVNQEGKTVILVSHDMNQVLEYCDDVVVMNHGHVEKHVTVNELFKETDYLTSLSIDLPIITSFILKLNENGFHLDPSIKDINVLIQEIGGQLYE</sequence>
<comment type="caution">
    <text evidence="10">The sequence shown here is derived from an EMBL/GenBank/DDBJ whole genome shotgun (WGS) entry which is preliminary data.</text>
</comment>
<dbReference type="InterPro" id="IPR027417">
    <property type="entry name" value="P-loop_NTPase"/>
</dbReference>
<dbReference type="EMBL" id="NFLJ01000016">
    <property type="protein sequence ID" value="OUQ34475.1"/>
    <property type="molecule type" value="Genomic_DNA"/>
</dbReference>
<keyword evidence="2 8" id="KW-0813">Transport</keyword>
<dbReference type="AlphaFoldDB" id="A0A1Y4SX45"/>
<dbReference type="RefSeq" id="WP_087357977.1">
    <property type="nucleotide sequence ID" value="NZ_AP031415.1"/>
</dbReference>
<comment type="function">
    <text evidence="8">ATP-binding (A) component of a common energy-coupling factor (ECF) ABC-transporter complex.</text>
</comment>
<dbReference type="InterPro" id="IPR030946">
    <property type="entry name" value="EcfA2"/>
</dbReference>
<keyword evidence="11" id="KW-1185">Reference proteome</keyword>
<keyword evidence="6" id="KW-1278">Translocase</keyword>
<evidence type="ECO:0000256" key="5">
    <source>
        <dbReference type="ARBA" id="ARBA00022840"/>
    </source>
</evidence>
<dbReference type="InterPro" id="IPR017871">
    <property type="entry name" value="ABC_transporter-like_CS"/>
</dbReference>
<dbReference type="FunFam" id="3.40.50.300:FF:000224">
    <property type="entry name" value="Energy-coupling factor transporter ATP-binding protein EcfA"/>
    <property type="match status" value="1"/>
</dbReference>
<dbReference type="SUPFAM" id="SSF52540">
    <property type="entry name" value="P-loop containing nucleoside triphosphate hydrolases"/>
    <property type="match status" value="1"/>
</dbReference>
<dbReference type="InterPro" id="IPR003439">
    <property type="entry name" value="ABC_transporter-like_ATP-bd"/>
</dbReference>
<evidence type="ECO:0000256" key="3">
    <source>
        <dbReference type="ARBA" id="ARBA00022475"/>
    </source>
</evidence>
<dbReference type="PROSITE" id="PS00211">
    <property type="entry name" value="ABC_TRANSPORTER_1"/>
    <property type="match status" value="1"/>
</dbReference>
<dbReference type="GO" id="GO:0042626">
    <property type="term" value="F:ATPase-coupled transmembrane transporter activity"/>
    <property type="evidence" value="ECO:0007669"/>
    <property type="project" value="TreeGrafter"/>
</dbReference>
<dbReference type="GO" id="GO:0016887">
    <property type="term" value="F:ATP hydrolysis activity"/>
    <property type="evidence" value="ECO:0007669"/>
    <property type="project" value="InterPro"/>
</dbReference>
<comment type="subcellular location">
    <subcellularLocation>
        <location evidence="1 8">Cell membrane</location>
        <topology evidence="1 8">Peripheral membrane protein</topology>
    </subcellularLocation>
</comment>
<dbReference type="Gene3D" id="3.40.50.300">
    <property type="entry name" value="P-loop containing nucleotide triphosphate hydrolases"/>
    <property type="match status" value="1"/>
</dbReference>
<dbReference type="PANTHER" id="PTHR43553">
    <property type="entry name" value="HEAVY METAL TRANSPORTER"/>
    <property type="match status" value="1"/>
</dbReference>
<comment type="similarity">
    <text evidence="8">Belongs to the ABC transporter superfamily. Energy-coupling factor EcfA family.</text>
</comment>
<evidence type="ECO:0000256" key="1">
    <source>
        <dbReference type="ARBA" id="ARBA00004202"/>
    </source>
</evidence>
<evidence type="ECO:0000256" key="7">
    <source>
        <dbReference type="ARBA" id="ARBA00023136"/>
    </source>
</evidence>
<keyword evidence="4 8" id="KW-0547">Nucleotide-binding</keyword>
<reference evidence="10 11" key="1">
    <citation type="journal article" date="2018" name="BMC Genomics">
        <title>Whole genome sequencing and function prediction of 133 gut anaerobes isolated from chicken caecum in pure cultures.</title>
        <authorList>
            <person name="Medvecky M."/>
            <person name="Cejkova D."/>
            <person name="Polansky O."/>
            <person name="Karasova D."/>
            <person name="Kubasova T."/>
            <person name="Cizek A."/>
            <person name="Rychlik I."/>
        </authorList>
    </citation>
    <scope>NUCLEOTIDE SEQUENCE [LARGE SCALE GENOMIC DNA]</scope>
    <source>
        <strain evidence="10 11">An13</strain>
    </source>
</reference>
<name>A0A1Y4SX45_9FIRM</name>
<comment type="subunit">
    <text evidence="8">Forms a stable energy-coupling factor (ECF) transporter complex composed of 2 membrane-embedded substrate-binding proteins (S component), 2 ATP-binding proteins (A component) and 2 transmembrane proteins (T component).</text>
</comment>
<dbReference type="OrthoDB" id="9784332at2"/>
<dbReference type="PANTHER" id="PTHR43553:SF27">
    <property type="entry name" value="ENERGY-COUPLING FACTOR TRANSPORTER ATP-BINDING PROTEIN ECFA2"/>
    <property type="match status" value="1"/>
</dbReference>
<dbReference type="InterPro" id="IPR003593">
    <property type="entry name" value="AAA+_ATPase"/>
</dbReference>
<evidence type="ECO:0000256" key="6">
    <source>
        <dbReference type="ARBA" id="ARBA00022967"/>
    </source>
</evidence>
<dbReference type="CDD" id="cd03225">
    <property type="entry name" value="ABC_cobalt_CbiO_domain1"/>
    <property type="match status" value="1"/>
</dbReference>
<dbReference type="InterPro" id="IPR015856">
    <property type="entry name" value="ABC_transpr_CbiO/EcfA_su"/>
</dbReference>
<proteinExistence type="inferred from homology"/>
<evidence type="ECO:0000313" key="11">
    <source>
        <dbReference type="Proteomes" id="UP000195305"/>
    </source>
</evidence>
<dbReference type="EC" id="7.-.-.-" evidence="8"/>
<protein>
    <recommendedName>
        <fullName evidence="8">Energy-coupling factor transporter ATP-binding protein EcfA2</fullName>
        <ecNumber evidence="8">7.-.-.-</ecNumber>
    </recommendedName>
</protein>
<evidence type="ECO:0000256" key="8">
    <source>
        <dbReference type="RuleBase" id="RU365104"/>
    </source>
</evidence>
<keyword evidence="7 8" id="KW-0472">Membrane</keyword>
<evidence type="ECO:0000313" key="10">
    <source>
        <dbReference type="EMBL" id="OUQ34475.1"/>
    </source>
</evidence>
<dbReference type="NCBIfam" id="TIGR04521">
    <property type="entry name" value="ECF_ATPase_2"/>
    <property type="match status" value="1"/>
</dbReference>
<evidence type="ECO:0000259" key="9">
    <source>
        <dbReference type="PROSITE" id="PS50893"/>
    </source>
</evidence>
<keyword evidence="3 8" id="KW-1003">Cell membrane</keyword>
<evidence type="ECO:0000256" key="2">
    <source>
        <dbReference type="ARBA" id="ARBA00022448"/>
    </source>
</evidence>